<dbReference type="EMBL" id="JEMC01001848">
    <property type="protein sequence ID" value="KYF93192.1"/>
    <property type="molecule type" value="Genomic_DNA"/>
</dbReference>
<dbReference type="AlphaFoldDB" id="A0A150S7K8"/>
<dbReference type="Proteomes" id="UP000075515">
    <property type="component" value="Unassembled WGS sequence"/>
</dbReference>
<protein>
    <recommendedName>
        <fullName evidence="3">HTH araC/xylS-type domain-containing protein</fullName>
    </recommendedName>
</protein>
<comment type="caution">
    <text evidence="1">The sequence shown here is derived from an EMBL/GenBank/DDBJ whole genome shotgun (WGS) entry which is preliminary data.</text>
</comment>
<sequence length="69" mass="7420">MNAIGDDLGVSERHLRRVFRDAVGVGPKAFAELAGRSTDCTGGPASCRSAYPQLRDHLTAVRAQHAETR</sequence>
<name>A0A150S7K8_SORCE</name>
<evidence type="ECO:0000313" key="2">
    <source>
        <dbReference type="Proteomes" id="UP000075515"/>
    </source>
</evidence>
<organism evidence="1 2">
    <name type="scientific">Sorangium cellulosum</name>
    <name type="common">Polyangium cellulosum</name>
    <dbReference type="NCBI Taxonomy" id="56"/>
    <lineage>
        <taxon>Bacteria</taxon>
        <taxon>Pseudomonadati</taxon>
        <taxon>Myxococcota</taxon>
        <taxon>Polyangia</taxon>
        <taxon>Polyangiales</taxon>
        <taxon>Polyangiaceae</taxon>
        <taxon>Sorangium</taxon>
    </lineage>
</organism>
<evidence type="ECO:0000313" key="1">
    <source>
        <dbReference type="EMBL" id="KYF93192.1"/>
    </source>
</evidence>
<gene>
    <name evidence="1" type="ORF">BE18_41880</name>
</gene>
<reference evidence="1 2" key="1">
    <citation type="submission" date="2014-02" db="EMBL/GenBank/DDBJ databases">
        <title>The small core and large imbalanced accessory genome model reveals a collaborative survival strategy of Sorangium cellulosum strains in nature.</title>
        <authorList>
            <person name="Han K."/>
            <person name="Peng R."/>
            <person name="Blom J."/>
            <person name="Li Y.-Z."/>
        </authorList>
    </citation>
    <scope>NUCLEOTIDE SEQUENCE [LARGE SCALE GENOMIC DNA]</scope>
    <source>
        <strain evidence="1 2">So0149</strain>
    </source>
</reference>
<dbReference type="Gene3D" id="1.10.10.60">
    <property type="entry name" value="Homeodomain-like"/>
    <property type="match status" value="1"/>
</dbReference>
<evidence type="ECO:0008006" key="3">
    <source>
        <dbReference type="Google" id="ProtNLM"/>
    </source>
</evidence>
<proteinExistence type="predicted"/>
<accession>A0A150S7K8</accession>